<proteinExistence type="predicted"/>
<protein>
    <submittedName>
        <fullName evidence="1">Uncharacterized protein</fullName>
    </submittedName>
</protein>
<evidence type="ECO:0000313" key="1">
    <source>
        <dbReference type="EMBL" id="GBN97908.1"/>
    </source>
</evidence>
<comment type="caution">
    <text evidence="1">The sequence shown here is derived from an EMBL/GenBank/DDBJ whole genome shotgun (WGS) entry which is preliminary data.</text>
</comment>
<organism evidence="1 2">
    <name type="scientific">Araneus ventricosus</name>
    <name type="common">Orbweaver spider</name>
    <name type="synonym">Epeira ventricosa</name>
    <dbReference type="NCBI Taxonomy" id="182803"/>
    <lineage>
        <taxon>Eukaryota</taxon>
        <taxon>Metazoa</taxon>
        <taxon>Ecdysozoa</taxon>
        <taxon>Arthropoda</taxon>
        <taxon>Chelicerata</taxon>
        <taxon>Arachnida</taxon>
        <taxon>Araneae</taxon>
        <taxon>Araneomorphae</taxon>
        <taxon>Entelegynae</taxon>
        <taxon>Araneoidea</taxon>
        <taxon>Araneidae</taxon>
        <taxon>Araneus</taxon>
    </lineage>
</organism>
<gene>
    <name evidence="1" type="ORF">AVEN_11175_1</name>
</gene>
<evidence type="ECO:0000313" key="2">
    <source>
        <dbReference type="Proteomes" id="UP000499080"/>
    </source>
</evidence>
<dbReference type="AlphaFoldDB" id="A0A4Y2TB86"/>
<keyword evidence="2" id="KW-1185">Reference proteome</keyword>
<sequence>MSSCSITVAIKLVIDHQRKAFNVKGFPWMILQSMRMQACMSNNIVNIGIYNRKWKYLNTGVSVFEDSVRGKKINERIGTANLREITQRQPEGRKK</sequence>
<dbReference type="Proteomes" id="UP000499080">
    <property type="component" value="Unassembled WGS sequence"/>
</dbReference>
<name>A0A4Y2TB86_ARAVE</name>
<dbReference type="EMBL" id="BGPR01027432">
    <property type="protein sequence ID" value="GBN97908.1"/>
    <property type="molecule type" value="Genomic_DNA"/>
</dbReference>
<reference evidence="1 2" key="1">
    <citation type="journal article" date="2019" name="Sci. Rep.">
        <title>Orb-weaving spider Araneus ventricosus genome elucidates the spidroin gene catalogue.</title>
        <authorList>
            <person name="Kono N."/>
            <person name="Nakamura H."/>
            <person name="Ohtoshi R."/>
            <person name="Moran D.A.P."/>
            <person name="Shinohara A."/>
            <person name="Yoshida Y."/>
            <person name="Fujiwara M."/>
            <person name="Mori M."/>
            <person name="Tomita M."/>
            <person name="Arakawa K."/>
        </authorList>
    </citation>
    <scope>NUCLEOTIDE SEQUENCE [LARGE SCALE GENOMIC DNA]</scope>
</reference>
<accession>A0A4Y2TB86</accession>